<feature type="region of interest" description="Disordered" evidence="1">
    <location>
        <begin position="1"/>
        <end position="28"/>
    </location>
</feature>
<gene>
    <name evidence="2" type="ORF">CTAM01_17281</name>
</gene>
<name>A0ABQ9QG26_9PEZI</name>
<dbReference type="Proteomes" id="UP001227543">
    <property type="component" value="Unassembled WGS sequence"/>
</dbReference>
<organism evidence="2 3">
    <name type="scientific">Colletotrichum tamarilloi</name>
    <dbReference type="NCBI Taxonomy" id="1209934"/>
    <lineage>
        <taxon>Eukaryota</taxon>
        <taxon>Fungi</taxon>
        <taxon>Dikarya</taxon>
        <taxon>Ascomycota</taxon>
        <taxon>Pezizomycotina</taxon>
        <taxon>Sordariomycetes</taxon>
        <taxon>Hypocreomycetidae</taxon>
        <taxon>Glomerellales</taxon>
        <taxon>Glomerellaceae</taxon>
        <taxon>Colletotrichum</taxon>
        <taxon>Colletotrichum acutatum species complex</taxon>
    </lineage>
</organism>
<keyword evidence="3" id="KW-1185">Reference proteome</keyword>
<dbReference type="EMBL" id="MLFU01000464">
    <property type="protein sequence ID" value="KAK1452527.1"/>
    <property type="molecule type" value="Genomic_DNA"/>
</dbReference>
<accession>A0ABQ9QG26</accession>
<evidence type="ECO:0000256" key="1">
    <source>
        <dbReference type="SAM" id="MobiDB-lite"/>
    </source>
</evidence>
<proteinExistence type="predicted"/>
<comment type="caution">
    <text evidence="2">The sequence shown here is derived from an EMBL/GenBank/DDBJ whole genome shotgun (WGS) entry which is preliminary data.</text>
</comment>
<sequence>MSGPDEVSEKRVQSRRLGALSNPERAPF</sequence>
<evidence type="ECO:0000313" key="3">
    <source>
        <dbReference type="Proteomes" id="UP001227543"/>
    </source>
</evidence>
<evidence type="ECO:0000313" key="2">
    <source>
        <dbReference type="EMBL" id="KAK1452527.1"/>
    </source>
</evidence>
<reference evidence="2 3" key="1">
    <citation type="submission" date="2016-10" db="EMBL/GenBank/DDBJ databases">
        <title>The genome sequence of Colletotrichum fioriniae PJ7.</title>
        <authorList>
            <person name="Baroncelli R."/>
        </authorList>
    </citation>
    <scope>NUCLEOTIDE SEQUENCE [LARGE SCALE GENOMIC DNA]</scope>
    <source>
        <strain evidence="2 3">Tom-12</strain>
    </source>
</reference>
<protein>
    <submittedName>
        <fullName evidence="2">Uncharacterized protein</fullName>
    </submittedName>
</protein>